<dbReference type="InterPro" id="IPR027417">
    <property type="entry name" value="P-loop_NTPase"/>
</dbReference>
<dbReference type="SMART" id="SM00382">
    <property type="entry name" value="AAA"/>
    <property type="match status" value="1"/>
</dbReference>
<gene>
    <name evidence="11" type="ORF">PITG_04261</name>
</gene>
<evidence type="ECO:0000313" key="12">
    <source>
        <dbReference type="Proteomes" id="UP000006643"/>
    </source>
</evidence>
<dbReference type="KEGG" id="pif:PITG_04261"/>
<feature type="transmembrane region" description="Helical" evidence="9">
    <location>
        <begin position="482"/>
        <end position="500"/>
    </location>
</feature>
<dbReference type="HOGENOM" id="CLU_421807_0_0_1"/>
<dbReference type="InParanoid" id="D0N0V4"/>
<keyword evidence="4" id="KW-0547">Nucleotide-binding</keyword>
<dbReference type="Pfam" id="PF00005">
    <property type="entry name" value="ABC_tran"/>
    <property type="match status" value="2"/>
</dbReference>
<evidence type="ECO:0000256" key="9">
    <source>
        <dbReference type="SAM" id="Phobius"/>
    </source>
</evidence>
<dbReference type="PROSITE" id="PS00211">
    <property type="entry name" value="ABC_TRANSPORTER_1"/>
    <property type="match status" value="1"/>
</dbReference>
<feature type="region of interest" description="Disordered" evidence="8">
    <location>
        <begin position="552"/>
        <end position="650"/>
    </location>
</feature>
<dbReference type="InterPro" id="IPR017871">
    <property type="entry name" value="ABC_transporter-like_CS"/>
</dbReference>
<evidence type="ECO:0000256" key="4">
    <source>
        <dbReference type="ARBA" id="ARBA00022741"/>
    </source>
</evidence>
<evidence type="ECO:0000256" key="8">
    <source>
        <dbReference type="SAM" id="MobiDB-lite"/>
    </source>
</evidence>
<dbReference type="GO" id="GO:0016020">
    <property type="term" value="C:membrane"/>
    <property type="evidence" value="ECO:0007669"/>
    <property type="project" value="UniProtKB-SubCell"/>
</dbReference>
<keyword evidence="3 9" id="KW-0812">Transmembrane</keyword>
<sequence>MPSLRLRSSNSAASPTPASPQPYIGVSTPKNCPSEGSVKTDIPAPRLTLEWQSLQLQVNLQNAQTKQLEQKTILESMSGVAQPGELLVVMGPSGAGKSSLLDCISGRNNAVNGQVTVNGKLWSKKLKRFAARQQYLGRVDTLLEEFGLSKSKDTLIGGWMQRGISGGERKRLALATELLTNPSVLFADEPTSGLDSFMAKSVVQQLRRLAVHEGRTVVATIHQPSSEVFALFDRLELLADGATIYQGKATKVVDYFAGCGYECPMFMNPADYFIEKIVVVDADSDQAGVERVGALKEAWKTHAQQRSEAIEVVYPQDIGSKEMATFYETLGFADSRASVGGQIRVLATRNALRLLRDKTALRLQSVQTLVTTLLVGIIFFQLTLDQQGVSNFSGAFFYIVTEQVYGASMPAIMSVPMELPIVYREYDIGLYSVASWYAAKNLCELPQQVILPIISLLPLYFLVGIGHDFIFSNCKKMVQLSLAIPVVLLVSAVPIAPVASHEAYATKVPNGRNVEGVKAIGHTDVNGGGIRNAFGRAFFDAGHTWTRELCQTDSDRDGQTNGEELGDPCCEWTSESAKDPLWTSGVSNPGDDASTSDNTTWPAYECSVAATSSSQEGSTSTSSSADGSSTSTSTAPAALNGVAGVAVADN</sequence>
<dbReference type="PROSITE" id="PS50893">
    <property type="entry name" value="ABC_TRANSPORTER_2"/>
    <property type="match status" value="1"/>
</dbReference>
<dbReference type="Gene3D" id="3.40.50.300">
    <property type="entry name" value="P-loop containing nucleotide triphosphate hydrolases"/>
    <property type="match status" value="2"/>
</dbReference>
<organism evidence="11 12">
    <name type="scientific">Phytophthora infestans (strain T30-4)</name>
    <name type="common">Potato late blight agent</name>
    <dbReference type="NCBI Taxonomy" id="403677"/>
    <lineage>
        <taxon>Eukaryota</taxon>
        <taxon>Sar</taxon>
        <taxon>Stramenopiles</taxon>
        <taxon>Oomycota</taxon>
        <taxon>Peronosporomycetes</taxon>
        <taxon>Peronosporales</taxon>
        <taxon>Peronosporaceae</taxon>
        <taxon>Phytophthora</taxon>
    </lineage>
</organism>
<dbReference type="STRING" id="403677.D0N0V4"/>
<feature type="compositionally biased region" description="Low complexity" evidence="8">
    <location>
        <begin position="609"/>
        <end position="650"/>
    </location>
</feature>
<dbReference type="InterPro" id="IPR057626">
    <property type="entry name" value="S-S_Temptin"/>
</dbReference>
<evidence type="ECO:0000256" key="5">
    <source>
        <dbReference type="ARBA" id="ARBA00022840"/>
    </source>
</evidence>
<keyword evidence="5 11" id="KW-0067">ATP-binding</keyword>
<evidence type="ECO:0000259" key="10">
    <source>
        <dbReference type="PROSITE" id="PS50893"/>
    </source>
</evidence>
<dbReference type="PANTHER" id="PTHR48041:SF139">
    <property type="entry name" value="PROTEIN SCARLET"/>
    <property type="match status" value="1"/>
</dbReference>
<dbReference type="Pfam" id="PF24784">
    <property type="entry name" value="Temptin_C"/>
    <property type="match status" value="1"/>
</dbReference>
<dbReference type="AlphaFoldDB" id="D0N0V4"/>
<feature type="domain" description="ABC transporter" evidence="10">
    <location>
        <begin position="58"/>
        <end position="265"/>
    </location>
</feature>
<dbReference type="eggNOG" id="KOG0061">
    <property type="taxonomic scope" value="Eukaryota"/>
</dbReference>
<dbReference type="Pfam" id="PF01061">
    <property type="entry name" value="ABC2_membrane"/>
    <property type="match status" value="1"/>
</dbReference>
<dbReference type="GO" id="GO:0140359">
    <property type="term" value="F:ABC-type transporter activity"/>
    <property type="evidence" value="ECO:0007669"/>
    <property type="project" value="InterPro"/>
</dbReference>
<keyword evidence="12" id="KW-1185">Reference proteome</keyword>
<evidence type="ECO:0000313" key="11">
    <source>
        <dbReference type="EMBL" id="EEY67267.1"/>
    </source>
</evidence>
<dbReference type="InterPro" id="IPR050352">
    <property type="entry name" value="ABCG_transporters"/>
</dbReference>
<dbReference type="OMA" id="WIDVCIM"/>
<evidence type="ECO:0000256" key="3">
    <source>
        <dbReference type="ARBA" id="ARBA00022692"/>
    </source>
</evidence>
<dbReference type="InterPro" id="IPR003593">
    <property type="entry name" value="AAA+_ATPase"/>
</dbReference>
<dbReference type="Proteomes" id="UP000006643">
    <property type="component" value="Unassembled WGS sequence"/>
</dbReference>
<dbReference type="SUPFAM" id="SSF52540">
    <property type="entry name" value="P-loop containing nucleoside triphosphate hydrolases"/>
    <property type="match status" value="1"/>
</dbReference>
<evidence type="ECO:0000256" key="1">
    <source>
        <dbReference type="ARBA" id="ARBA00004141"/>
    </source>
</evidence>
<comment type="subcellular location">
    <subcellularLocation>
        <location evidence="1">Membrane</location>
        <topology evidence="1">Multi-pass membrane protein</topology>
    </subcellularLocation>
</comment>
<dbReference type="EMBL" id="DS028122">
    <property type="protein sequence ID" value="EEY67267.1"/>
    <property type="molecule type" value="Genomic_DNA"/>
</dbReference>
<keyword evidence="2" id="KW-0813">Transport</keyword>
<accession>D0N0V4</accession>
<keyword evidence="7 9" id="KW-0472">Membrane</keyword>
<dbReference type="InterPro" id="IPR003439">
    <property type="entry name" value="ABC_transporter-like_ATP-bd"/>
</dbReference>
<reference evidence="12" key="1">
    <citation type="journal article" date="2009" name="Nature">
        <title>Genome sequence and analysis of the Irish potato famine pathogen Phytophthora infestans.</title>
        <authorList>
            <consortium name="The Broad Institute Genome Sequencing Platform"/>
            <person name="Haas B.J."/>
            <person name="Kamoun S."/>
            <person name="Zody M.C."/>
            <person name="Jiang R.H."/>
            <person name="Handsaker R.E."/>
            <person name="Cano L.M."/>
            <person name="Grabherr M."/>
            <person name="Kodira C.D."/>
            <person name="Raffaele S."/>
            <person name="Torto-Alalibo T."/>
            <person name="Bozkurt T.O."/>
            <person name="Ah-Fong A.M."/>
            <person name="Alvarado L."/>
            <person name="Anderson V.L."/>
            <person name="Armstrong M.R."/>
            <person name="Avrova A."/>
            <person name="Baxter L."/>
            <person name="Beynon J."/>
            <person name="Boevink P.C."/>
            <person name="Bollmann S.R."/>
            <person name="Bos J.I."/>
            <person name="Bulone V."/>
            <person name="Cai G."/>
            <person name="Cakir C."/>
            <person name="Carrington J.C."/>
            <person name="Chawner M."/>
            <person name="Conti L."/>
            <person name="Costanzo S."/>
            <person name="Ewan R."/>
            <person name="Fahlgren N."/>
            <person name="Fischbach M.A."/>
            <person name="Fugelstad J."/>
            <person name="Gilroy E.M."/>
            <person name="Gnerre S."/>
            <person name="Green P.J."/>
            <person name="Grenville-Briggs L.J."/>
            <person name="Griffith J."/>
            <person name="Grunwald N.J."/>
            <person name="Horn K."/>
            <person name="Horner N.R."/>
            <person name="Hu C.H."/>
            <person name="Huitema E."/>
            <person name="Jeong D.H."/>
            <person name="Jones A.M."/>
            <person name="Jones J.D."/>
            <person name="Jones R.W."/>
            <person name="Karlsson E.K."/>
            <person name="Kunjeti S.G."/>
            <person name="Lamour K."/>
            <person name="Liu Z."/>
            <person name="Ma L."/>
            <person name="Maclean D."/>
            <person name="Chibucos M.C."/>
            <person name="McDonald H."/>
            <person name="McWalters J."/>
            <person name="Meijer H.J."/>
            <person name="Morgan W."/>
            <person name="Morris P.F."/>
            <person name="Munro C.A."/>
            <person name="O'Neill K."/>
            <person name="Ospina-Giraldo M."/>
            <person name="Pinzon A."/>
            <person name="Pritchard L."/>
            <person name="Ramsahoye B."/>
            <person name="Ren Q."/>
            <person name="Restrepo S."/>
            <person name="Roy S."/>
            <person name="Sadanandom A."/>
            <person name="Savidor A."/>
            <person name="Schornack S."/>
            <person name="Schwartz D.C."/>
            <person name="Schumann U.D."/>
            <person name="Schwessinger B."/>
            <person name="Seyer L."/>
            <person name="Sharpe T."/>
            <person name="Silvar C."/>
            <person name="Song J."/>
            <person name="Studholme D.J."/>
            <person name="Sykes S."/>
            <person name="Thines M."/>
            <person name="van de Vondervoort P.J."/>
            <person name="Phuntumart V."/>
            <person name="Wawra S."/>
            <person name="Weide R."/>
            <person name="Win J."/>
            <person name="Young C."/>
            <person name="Zhou S."/>
            <person name="Fry W."/>
            <person name="Meyers B.C."/>
            <person name="van West P."/>
            <person name="Ristaino J."/>
            <person name="Govers F."/>
            <person name="Birch P.R."/>
            <person name="Whisson S.C."/>
            <person name="Judelson H.S."/>
            <person name="Nusbaum C."/>
        </authorList>
    </citation>
    <scope>NUCLEOTIDE SEQUENCE [LARGE SCALE GENOMIC DNA]</scope>
    <source>
        <strain evidence="12">T30-4</strain>
    </source>
</reference>
<feature type="region of interest" description="Disordered" evidence="8">
    <location>
        <begin position="1"/>
        <end position="40"/>
    </location>
</feature>
<feature type="compositionally biased region" description="Low complexity" evidence="8">
    <location>
        <begin position="1"/>
        <end position="16"/>
    </location>
</feature>
<evidence type="ECO:0000256" key="2">
    <source>
        <dbReference type="ARBA" id="ARBA00022448"/>
    </source>
</evidence>
<dbReference type="PANTHER" id="PTHR48041">
    <property type="entry name" value="ABC TRANSPORTER G FAMILY MEMBER 28"/>
    <property type="match status" value="1"/>
</dbReference>
<dbReference type="OrthoDB" id="66620at2759"/>
<dbReference type="InterPro" id="IPR043926">
    <property type="entry name" value="ABCG_dom"/>
</dbReference>
<dbReference type="GO" id="GO:0005524">
    <property type="term" value="F:ATP binding"/>
    <property type="evidence" value="ECO:0007669"/>
    <property type="project" value="UniProtKB-KW"/>
</dbReference>
<dbReference type="GO" id="GO:0016887">
    <property type="term" value="F:ATP hydrolysis activity"/>
    <property type="evidence" value="ECO:0007669"/>
    <property type="project" value="InterPro"/>
</dbReference>
<dbReference type="GeneID" id="9479791"/>
<dbReference type="RefSeq" id="XP_002905915.1">
    <property type="nucleotide sequence ID" value="XM_002905869.1"/>
</dbReference>
<keyword evidence="6 9" id="KW-1133">Transmembrane helix</keyword>
<name>D0N0V4_PHYIT</name>
<protein>
    <submittedName>
        <fullName evidence="11">ATP-binding Cassette (ABC) Superfamily</fullName>
    </submittedName>
</protein>
<dbReference type="Pfam" id="PF19055">
    <property type="entry name" value="ABC2_membrane_7"/>
    <property type="match status" value="1"/>
</dbReference>
<evidence type="ECO:0000256" key="7">
    <source>
        <dbReference type="ARBA" id="ARBA00023136"/>
    </source>
</evidence>
<dbReference type="InterPro" id="IPR013525">
    <property type="entry name" value="ABC2_TM"/>
</dbReference>
<evidence type="ECO:0000256" key="6">
    <source>
        <dbReference type="ARBA" id="ARBA00022989"/>
    </source>
</evidence>
<proteinExistence type="predicted"/>
<feature type="transmembrane region" description="Helical" evidence="9">
    <location>
        <begin position="449"/>
        <end position="470"/>
    </location>
</feature>
<dbReference type="VEuPathDB" id="FungiDB:PITG_04261"/>